<dbReference type="InterPro" id="IPR041546">
    <property type="entry name" value="ClpA/ClpB_AAA_lid"/>
</dbReference>
<dbReference type="Proteomes" id="UP000030901">
    <property type="component" value="Chromosome"/>
</dbReference>
<dbReference type="Pfam" id="PF07724">
    <property type="entry name" value="AAA_2"/>
    <property type="match status" value="1"/>
</dbReference>
<evidence type="ECO:0000256" key="1">
    <source>
        <dbReference type="ARBA" id="ARBA00008675"/>
    </source>
</evidence>
<evidence type="ECO:0000256" key="5">
    <source>
        <dbReference type="ARBA" id="ARBA00023186"/>
    </source>
</evidence>
<dbReference type="Pfam" id="PF17871">
    <property type="entry name" value="AAA_lid_9"/>
    <property type="match status" value="1"/>
</dbReference>
<dbReference type="GO" id="GO:0008233">
    <property type="term" value="F:peptidase activity"/>
    <property type="evidence" value="ECO:0007669"/>
    <property type="project" value="UniProtKB-KW"/>
</dbReference>
<dbReference type="CDD" id="cd00009">
    <property type="entry name" value="AAA"/>
    <property type="match status" value="1"/>
</dbReference>
<organism evidence="9 10">
    <name type="scientific">Frischella perrara</name>
    <dbReference type="NCBI Taxonomy" id="1267021"/>
    <lineage>
        <taxon>Bacteria</taxon>
        <taxon>Pseudomonadati</taxon>
        <taxon>Pseudomonadota</taxon>
        <taxon>Gammaproteobacteria</taxon>
        <taxon>Orbales</taxon>
        <taxon>Orbaceae</taxon>
        <taxon>Frischella</taxon>
    </lineage>
</organism>
<dbReference type="Pfam" id="PF00004">
    <property type="entry name" value="AAA"/>
    <property type="match status" value="1"/>
</dbReference>
<evidence type="ECO:0000259" key="8">
    <source>
        <dbReference type="PROSITE" id="PS51903"/>
    </source>
</evidence>
<dbReference type="HOGENOM" id="CLU_005070_4_2_6"/>
<accession>A0A0A7RZX1</accession>
<dbReference type="InterPro" id="IPR001270">
    <property type="entry name" value="ClpA/B"/>
</dbReference>
<dbReference type="KEGG" id="fpp:FPB0191_00952"/>
<dbReference type="OrthoDB" id="9803641at2"/>
<dbReference type="SUPFAM" id="SSF52540">
    <property type="entry name" value="P-loop containing nucleoside triphosphate hydrolases"/>
    <property type="match status" value="2"/>
</dbReference>
<dbReference type="GO" id="GO:0034605">
    <property type="term" value="P:cellular response to heat"/>
    <property type="evidence" value="ECO:0007669"/>
    <property type="project" value="TreeGrafter"/>
</dbReference>
<dbReference type="PROSITE" id="PS00871">
    <property type="entry name" value="CLPAB_2"/>
    <property type="match status" value="1"/>
</dbReference>
<evidence type="ECO:0000256" key="4">
    <source>
        <dbReference type="ARBA" id="ARBA00022840"/>
    </source>
</evidence>
<dbReference type="RefSeq" id="WP_039104387.1">
    <property type="nucleotide sequence ID" value="NZ_CP009056.1"/>
</dbReference>
<keyword evidence="9" id="KW-0645">Protease</keyword>
<dbReference type="GO" id="GO:0016887">
    <property type="term" value="F:ATP hydrolysis activity"/>
    <property type="evidence" value="ECO:0007669"/>
    <property type="project" value="InterPro"/>
</dbReference>
<name>A0A0A7RZX1_FRIPE</name>
<sequence length="744" mass="83883">MINKRVQSIINDAFNEAQSLGYEYLTVEQLLLSLIKEKSIIKIFKDLNIDLAELTDEIAHYIEENATYLADSYQEQQTEPTLAFHRVLERAVVNVKSSGKNEVNCSDILVSILEEEDSHIVYLLSCMGLDWLTLTQYLSGSDQMPSANQDPSQDPLNLYTTNLNNLAKTSKLDPLIGREDDIKRMMQVLCRRRKNNPILVGEAGVGKTALAEGLAWLIEQKKVPKVFEDTTIYALDISSLIAGATYRGDFEKRFNQLVQALEMQSHSILFIDEIHMIIGAGATGESKLDTANLFKPLLSSGKIRVLGSTTYQEYNRIFEKDHALVRRFQKLDILEPSLSETVKILTGLKSHYEQFHQVQYTDKAITSAVELSVKYLPERFLPDKAIDLIDEAGAQNRLLSAKKRQKVIDVIDIEKIIAKIARVPEKTVSISDKTKLQNLCNDLKLRIFGQDNAIEVLCDAILLNRAGLGMENKPVGSFLFAGPTGVGKTEVTVQLAKLLGVDLLRFDMSEYRESHTISRLIGSPPGYVGFEQGGLLIDQVLKHPYAVLLLDEIEKAHQDIYNLLLQIMDNGTLTDSNGRKADFRNIIIVMTTNAGVRESIKTPIGFLQQDNCYNAMSEINREFSPEFRNRLDNIIWFNYLSKPIMLQIVSKSIRELQQQLKGRQITLTITKDASAYLARCGYDKAMGARPMGRVIQEKIKKPIAQQLLFGELQQGGKVKISLKDEQLILTYQSKINDNKKEQIS</sequence>
<dbReference type="Pfam" id="PF02861">
    <property type="entry name" value="Clp_N"/>
    <property type="match status" value="1"/>
</dbReference>
<dbReference type="GO" id="GO:0006508">
    <property type="term" value="P:proteolysis"/>
    <property type="evidence" value="ECO:0007669"/>
    <property type="project" value="UniProtKB-KW"/>
</dbReference>
<dbReference type="InterPro" id="IPR003959">
    <property type="entry name" value="ATPase_AAA_core"/>
</dbReference>
<dbReference type="Gene3D" id="3.40.50.300">
    <property type="entry name" value="P-loop containing nucleotide triphosphate hydrolases"/>
    <property type="match status" value="2"/>
</dbReference>
<dbReference type="SMART" id="SM01086">
    <property type="entry name" value="ClpB_D2-small"/>
    <property type="match status" value="1"/>
</dbReference>
<dbReference type="InterPro" id="IPR003593">
    <property type="entry name" value="AAA+_ATPase"/>
</dbReference>
<evidence type="ECO:0000313" key="10">
    <source>
        <dbReference type="Proteomes" id="UP000030901"/>
    </source>
</evidence>
<dbReference type="Gene3D" id="1.10.1780.10">
    <property type="entry name" value="Clp, N-terminal domain"/>
    <property type="match status" value="1"/>
</dbReference>
<dbReference type="AlphaFoldDB" id="A0A0A7RZX1"/>
<dbReference type="InterPro" id="IPR028299">
    <property type="entry name" value="ClpA/B_CS2"/>
</dbReference>
<dbReference type="PANTHER" id="PTHR11638">
    <property type="entry name" value="ATP-DEPENDENT CLP PROTEASE"/>
    <property type="match status" value="1"/>
</dbReference>
<proteinExistence type="inferred from homology"/>
<dbReference type="InterPro" id="IPR050130">
    <property type="entry name" value="ClpA_ClpB"/>
</dbReference>
<comment type="similarity">
    <text evidence="1">Belongs to the ClpA/ClpB family.</text>
</comment>
<feature type="domain" description="Clp R" evidence="8">
    <location>
        <begin position="1"/>
        <end position="65"/>
    </location>
</feature>
<dbReference type="STRING" id="1267021.FPB0191_00952"/>
<evidence type="ECO:0000256" key="2">
    <source>
        <dbReference type="ARBA" id="ARBA00022737"/>
    </source>
</evidence>
<reference evidence="9 10" key="1">
    <citation type="journal article" date="2014" name="Appl. Environ. Microbiol.">
        <title>Gut symbionts from distinct hosts exhibit genotoxic activity via divergent colibactin biosynthetic pathways.</title>
        <authorList>
            <person name="Engel P."/>
            <person name="Vizcaino M.I."/>
            <person name="Crawford J.M."/>
        </authorList>
    </citation>
    <scope>NUCLEOTIDE SEQUENCE [LARGE SCALE GENOMIC DNA]</scope>
    <source>
        <strain evidence="9 10">PEB0191</strain>
    </source>
</reference>
<evidence type="ECO:0000256" key="6">
    <source>
        <dbReference type="PROSITE-ProRule" id="PRU01251"/>
    </source>
</evidence>
<dbReference type="PANTHER" id="PTHR11638:SF111">
    <property type="entry name" value="ATP-DEPENDENT CLP PROTEASE ATP-BINDING SUBUNIT CLPA"/>
    <property type="match status" value="1"/>
</dbReference>
<dbReference type="InterPro" id="IPR027417">
    <property type="entry name" value="P-loop_NTPase"/>
</dbReference>
<dbReference type="PRINTS" id="PR00300">
    <property type="entry name" value="CLPPROTEASEA"/>
</dbReference>
<gene>
    <name evidence="9" type="ORF">FPB0191_00952</name>
</gene>
<feature type="coiled-coil region" evidence="7">
    <location>
        <begin position="44"/>
        <end position="71"/>
    </location>
</feature>
<dbReference type="SUPFAM" id="SSF81923">
    <property type="entry name" value="Double Clp-N motif"/>
    <property type="match status" value="1"/>
</dbReference>
<dbReference type="InterPro" id="IPR004176">
    <property type="entry name" value="Clp_R_N"/>
</dbReference>
<keyword evidence="2 6" id="KW-0677">Repeat</keyword>
<evidence type="ECO:0000256" key="7">
    <source>
        <dbReference type="SAM" id="Coils"/>
    </source>
</evidence>
<evidence type="ECO:0000256" key="3">
    <source>
        <dbReference type="ARBA" id="ARBA00022741"/>
    </source>
</evidence>
<evidence type="ECO:0000313" key="9">
    <source>
        <dbReference type="EMBL" id="AJA44778.1"/>
    </source>
</evidence>
<dbReference type="Gene3D" id="1.10.8.60">
    <property type="match status" value="2"/>
</dbReference>
<keyword evidence="10" id="KW-1185">Reference proteome</keyword>
<dbReference type="CDD" id="cd19499">
    <property type="entry name" value="RecA-like_ClpB_Hsp104-like"/>
    <property type="match status" value="1"/>
</dbReference>
<dbReference type="EMBL" id="CP009056">
    <property type="protein sequence ID" value="AJA44778.1"/>
    <property type="molecule type" value="Genomic_DNA"/>
</dbReference>
<dbReference type="PROSITE" id="PS51903">
    <property type="entry name" value="CLP_R"/>
    <property type="match status" value="1"/>
</dbReference>
<keyword evidence="5" id="KW-0143">Chaperone</keyword>
<dbReference type="Pfam" id="PF10431">
    <property type="entry name" value="ClpB_D2-small"/>
    <property type="match status" value="1"/>
</dbReference>
<protein>
    <submittedName>
        <fullName evidence="9">ATP-dependent Clp protease ATP-binding subunit ClpA</fullName>
    </submittedName>
</protein>
<keyword evidence="9" id="KW-0378">Hydrolase</keyword>
<dbReference type="InterPro" id="IPR019489">
    <property type="entry name" value="Clp_ATPase_C"/>
</dbReference>
<dbReference type="GO" id="GO:0005524">
    <property type="term" value="F:ATP binding"/>
    <property type="evidence" value="ECO:0007669"/>
    <property type="project" value="UniProtKB-KW"/>
</dbReference>
<dbReference type="GO" id="GO:0005737">
    <property type="term" value="C:cytoplasm"/>
    <property type="evidence" value="ECO:0007669"/>
    <property type="project" value="TreeGrafter"/>
</dbReference>
<keyword evidence="3" id="KW-0547">Nucleotide-binding</keyword>
<dbReference type="SMART" id="SM00382">
    <property type="entry name" value="AAA"/>
    <property type="match status" value="2"/>
</dbReference>
<keyword evidence="4 9" id="KW-0067">ATP-binding</keyword>
<dbReference type="InterPro" id="IPR036628">
    <property type="entry name" value="Clp_N_dom_sf"/>
</dbReference>
<keyword evidence="7" id="KW-0175">Coiled coil</keyword>